<proteinExistence type="predicted"/>
<dbReference type="EMBL" id="UINC01067164">
    <property type="protein sequence ID" value="SVB98572.1"/>
    <property type="molecule type" value="Genomic_DNA"/>
</dbReference>
<evidence type="ECO:0000313" key="1">
    <source>
        <dbReference type="EMBL" id="SVB98572.1"/>
    </source>
</evidence>
<protein>
    <submittedName>
        <fullName evidence="1">Uncharacterized protein</fullName>
    </submittedName>
</protein>
<accession>A0A382IH40</accession>
<dbReference type="AlphaFoldDB" id="A0A382IH40"/>
<name>A0A382IH40_9ZZZZ</name>
<gene>
    <name evidence="1" type="ORF">METZ01_LOCUS251426</name>
</gene>
<feature type="non-terminal residue" evidence="1">
    <location>
        <position position="44"/>
    </location>
</feature>
<organism evidence="1">
    <name type="scientific">marine metagenome</name>
    <dbReference type="NCBI Taxonomy" id="408172"/>
    <lineage>
        <taxon>unclassified sequences</taxon>
        <taxon>metagenomes</taxon>
        <taxon>ecological metagenomes</taxon>
    </lineage>
</organism>
<reference evidence="1" key="1">
    <citation type="submission" date="2018-05" db="EMBL/GenBank/DDBJ databases">
        <authorList>
            <person name="Lanie J.A."/>
            <person name="Ng W.-L."/>
            <person name="Kazmierczak K.M."/>
            <person name="Andrzejewski T.M."/>
            <person name="Davidsen T.M."/>
            <person name="Wayne K.J."/>
            <person name="Tettelin H."/>
            <person name="Glass J.I."/>
            <person name="Rusch D."/>
            <person name="Podicherti R."/>
            <person name="Tsui H.-C.T."/>
            <person name="Winkler M.E."/>
        </authorList>
    </citation>
    <scope>NUCLEOTIDE SEQUENCE</scope>
</reference>
<sequence>VPLRSPITRGARGARCGSSSLRRVWNGVERMESRSHYRAAGTAE</sequence>
<feature type="non-terminal residue" evidence="1">
    <location>
        <position position="1"/>
    </location>
</feature>